<evidence type="ECO:0000256" key="6">
    <source>
        <dbReference type="ARBA" id="ARBA00023136"/>
    </source>
</evidence>
<evidence type="ECO:0000256" key="4">
    <source>
        <dbReference type="ARBA" id="ARBA00022729"/>
    </source>
</evidence>
<keyword evidence="4 7" id="KW-0732">Signal</keyword>
<feature type="chain" id="PRO_5031596078" description="Transmembrane 9 superfamily member" evidence="7">
    <location>
        <begin position="28"/>
        <end position="662"/>
    </location>
</feature>
<keyword evidence="3 7" id="KW-0812">Transmembrane</keyword>
<feature type="transmembrane region" description="Helical" evidence="7">
    <location>
        <begin position="592"/>
        <end position="611"/>
    </location>
</feature>
<evidence type="ECO:0000256" key="3">
    <source>
        <dbReference type="ARBA" id="ARBA00022692"/>
    </source>
</evidence>
<feature type="transmembrane region" description="Helical" evidence="7">
    <location>
        <begin position="433"/>
        <end position="457"/>
    </location>
</feature>
<feature type="transmembrane region" description="Helical" evidence="7">
    <location>
        <begin position="623"/>
        <end position="652"/>
    </location>
</feature>
<comment type="subcellular location">
    <subcellularLocation>
        <location evidence="1">Membrane</location>
        <topology evidence="1">Multi-pass membrane protein</topology>
    </subcellularLocation>
</comment>
<feature type="transmembrane region" description="Helical" evidence="7">
    <location>
        <begin position="469"/>
        <end position="492"/>
    </location>
</feature>
<reference evidence="8" key="1">
    <citation type="submission" date="2021-01" db="EMBL/GenBank/DDBJ databases">
        <authorList>
            <person name="Corre E."/>
            <person name="Pelletier E."/>
            <person name="Niang G."/>
            <person name="Scheremetjew M."/>
            <person name="Finn R."/>
            <person name="Kale V."/>
            <person name="Holt S."/>
            <person name="Cochrane G."/>
            <person name="Meng A."/>
            <person name="Brown T."/>
            <person name="Cohen L."/>
        </authorList>
    </citation>
    <scope>NUCLEOTIDE SEQUENCE</scope>
    <source>
        <strain evidence="8">CCMP 2712</strain>
    </source>
</reference>
<evidence type="ECO:0000256" key="5">
    <source>
        <dbReference type="ARBA" id="ARBA00022989"/>
    </source>
</evidence>
<dbReference type="EMBL" id="HBKN01047313">
    <property type="protein sequence ID" value="CAE2337252.1"/>
    <property type="molecule type" value="Transcribed_RNA"/>
</dbReference>
<feature type="transmembrane region" description="Helical" evidence="7">
    <location>
        <begin position="300"/>
        <end position="322"/>
    </location>
</feature>
<dbReference type="AlphaFoldDB" id="A0A7S4UCQ0"/>
<organism evidence="8">
    <name type="scientific">Guillardia theta</name>
    <name type="common">Cryptophyte</name>
    <name type="synonym">Cryptomonas phi</name>
    <dbReference type="NCBI Taxonomy" id="55529"/>
    <lineage>
        <taxon>Eukaryota</taxon>
        <taxon>Cryptophyceae</taxon>
        <taxon>Pyrenomonadales</taxon>
        <taxon>Geminigeraceae</taxon>
        <taxon>Guillardia</taxon>
    </lineage>
</organism>
<dbReference type="GO" id="GO:0072657">
    <property type="term" value="P:protein localization to membrane"/>
    <property type="evidence" value="ECO:0007669"/>
    <property type="project" value="TreeGrafter"/>
</dbReference>
<accession>A0A7S4UCQ0</accession>
<feature type="transmembrane region" description="Helical" evidence="7">
    <location>
        <begin position="397"/>
        <end position="421"/>
    </location>
</feature>
<feature type="transmembrane region" description="Helical" evidence="7">
    <location>
        <begin position="552"/>
        <end position="580"/>
    </location>
</feature>
<feature type="signal peptide" evidence="7">
    <location>
        <begin position="1"/>
        <end position="27"/>
    </location>
</feature>
<name>A0A7S4UCQ0_GUITH</name>
<dbReference type="GO" id="GO:0005737">
    <property type="term" value="C:cytoplasm"/>
    <property type="evidence" value="ECO:0007669"/>
    <property type="project" value="UniProtKB-ARBA"/>
</dbReference>
<evidence type="ECO:0000256" key="1">
    <source>
        <dbReference type="ARBA" id="ARBA00004141"/>
    </source>
</evidence>
<evidence type="ECO:0000256" key="2">
    <source>
        <dbReference type="ARBA" id="ARBA00005227"/>
    </source>
</evidence>
<dbReference type="GO" id="GO:0016020">
    <property type="term" value="C:membrane"/>
    <property type="evidence" value="ECO:0007669"/>
    <property type="project" value="UniProtKB-SubCell"/>
</dbReference>
<keyword evidence="6 7" id="KW-0472">Membrane</keyword>
<keyword evidence="5 7" id="KW-1133">Transmembrane helix</keyword>
<dbReference type="PANTHER" id="PTHR10766:SF111">
    <property type="entry name" value="TRANSMEMBRANE 9 SUPERFAMILY MEMBER 2"/>
    <property type="match status" value="1"/>
</dbReference>
<proteinExistence type="inferred from homology"/>
<protein>
    <recommendedName>
        <fullName evidence="7">Transmembrane 9 superfamily member</fullName>
    </recommendedName>
</protein>
<feature type="transmembrane region" description="Helical" evidence="7">
    <location>
        <begin position="366"/>
        <end position="391"/>
    </location>
</feature>
<evidence type="ECO:0000313" key="8">
    <source>
        <dbReference type="EMBL" id="CAE2337252.1"/>
    </source>
</evidence>
<comment type="similarity">
    <text evidence="2 7">Belongs to the nonaspanin (TM9SF) (TC 9.A.2) family.</text>
</comment>
<dbReference type="PANTHER" id="PTHR10766">
    <property type="entry name" value="TRANSMEMBRANE 9 SUPERFAMILY PROTEIN"/>
    <property type="match status" value="1"/>
</dbReference>
<gene>
    <name evidence="8" type="ORF">GTHE00462_LOCUS36925</name>
</gene>
<dbReference type="Pfam" id="PF02990">
    <property type="entry name" value="EMP70"/>
    <property type="match status" value="1"/>
</dbReference>
<evidence type="ECO:0000256" key="7">
    <source>
        <dbReference type="RuleBase" id="RU363079"/>
    </source>
</evidence>
<feature type="transmembrane region" description="Helical" evidence="7">
    <location>
        <begin position="513"/>
        <end position="540"/>
    </location>
</feature>
<dbReference type="InterPro" id="IPR004240">
    <property type="entry name" value="EMP70"/>
</dbReference>
<sequence length="662" mass="75658">MSGRSFSIREGMLFCVVTVFLFNAAAAFYLPGVAPTDYDIGDAMKVKVEALTSVKTQLPYEYYVLPFCHKGVNLKVQDALNLGEVLRGSRIYETPYNFKMGNDQTCKILCRSVYDAQEQKAFALMIEEDYRVNLLLDNLPVAMALFSQNEDKTTTKMYEVGYPIGHVQEEDGKGGKLKSPQIYLFNHLRFTILYNDYHGSSKRRVVGFEVEPLSIKHTYDNLVDWDECVNQVSEHRCKLNTCTSTQPVTVNNEPLAINTESKKPLEVIWSYDVIFKPSPIRWSTRWDTYLNAADDAQVHWFSILNSFMIVLFLSGIVAMIMINTIKRDFQRYERNDLLEDGQEETGWKLVHGDVFRAPVMAGWLSVLVGTGVQLAVSTVFLVMFACLGFLSPANRGALMQAMLFIFVFMGMFGGYTAARFFRMFKGNRWRSNALWTAMLFPGISFCIFFILNLAIWGQKSSGAVPFGTLFALLLMWLGISVPLVLIGAFFGYRKQPIENPVRTNQIPRQVPEQPFYVSTWCTIIVGGILPFGAVFVEVFYVLSSIWLHQFYYLFGFLLLVLGILFLTCCEVTVVLCYLQLCCEDYHWWWRSFFTSGSCSFYVFLYSIYYAYSKLQMARALAAFLYVCYMFIVGFAFFLITGALGFLASFVFIRTIYSAIKID</sequence>